<keyword evidence="2" id="KW-1185">Reference proteome</keyword>
<name>A0A384ZXI4_9CAUD</name>
<protein>
    <submittedName>
        <fullName evidence="1">Uncharacterized protein</fullName>
    </submittedName>
</protein>
<evidence type="ECO:0000313" key="1">
    <source>
        <dbReference type="EMBL" id="AXG66925.1"/>
    </source>
</evidence>
<sequence>MSDLTIEQLNPVQRSILNVVETSMSYSKSIREITAPKGFTEWRVIRDYCRIAVTVPQRSGVSVLSQFLAEYLLEKFPEANIIRLGREERVYGDSIEPRIDFIRVETPADYGRARQRIRESDKKYSFVIVDQSEWICGQDNRFEKLSEDMFRIGVDDQYLINLST</sequence>
<dbReference type="EMBL" id="MH460461">
    <property type="protein sequence ID" value="AXG66925.1"/>
    <property type="molecule type" value="Genomic_DNA"/>
</dbReference>
<reference evidence="1 2" key="1">
    <citation type="journal article" date="2018" name="Front. Microbiol.">
        <title>Jumbo Bacteriophages Are Represented Within an Increasing Diversity of Environmental Viruses Infecting the Emerging Phytopathogen, Dickeya solani.</title>
        <authorList>
            <person name="Day A.W."/>
            <person name="Ahn J."/>
            <person name="Salmond G.P.C."/>
        </authorList>
    </citation>
    <scope>NUCLEOTIDE SEQUENCE [LARGE SCALE GENOMIC DNA]</scope>
</reference>
<dbReference type="Proteomes" id="UP000263326">
    <property type="component" value="Segment"/>
</dbReference>
<proteinExistence type="predicted"/>
<organism evidence="1 2">
    <name type="scientific">Dickeya phage vB_DsoM_JA29</name>
    <dbReference type="NCBI Taxonomy" id="2283031"/>
    <lineage>
        <taxon>Viruses</taxon>
        <taxon>Duplodnaviria</taxon>
        <taxon>Heunggongvirae</taxon>
        <taxon>Uroviricota</taxon>
        <taxon>Caudoviricetes</taxon>
        <taxon>Salmondvirus</taxon>
        <taxon>Salmondvirus JA29</taxon>
    </lineage>
</organism>
<gene>
    <name evidence="1" type="ORF">JA29_199</name>
</gene>
<evidence type="ECO:0000313" key="2">
    <source>
        <dbReference type="Proteomes" id="UP000263326"/>
    </source>
</evidence>
<accession>A0A384ZXI4</accession>